<dbReference type="SUPFAM" id="SSF51556">
    <property type="entry name" value="Metallo-dependent hydrolases"/>
    <property type="match status" value="1"/>
</dbReference>
<keyword evidence="7" id="KW-0665">Pyrimidine biosynthesis</keyword>
<evidence type="ECO:0000256" key="1">
    <source>
        <dbReference type="ARBA" id="ARBA00004880"/>
    </source>
</evidence>
<evidence type="ECO:0000256" key="4">
    <source>
        <dbReference type="ARBA" id="ARBA00022723"/>
    </source>
</evidence>
<dbReference type="KEGG" id="cthr:CTHT_0063400"/>
<dbReference type="eggNOG" id="KOG2902">
    <property type="taxonomic scope" value="Eukaryota"/>
</dbReference>
<comment type="pathway">
    <text evidence="1">Pyrimidine metabolism; UMP biosynthesis via de novo pathway; (S)-dihydroorotate from bicarbonate: step 3/3.</text>
</comment>
<dbReference type="Pfam" id="PF04909">
    <property type="entry name" value="Amidohydro_2"/>
    <property type="match status" value="1"/>
</dbReference>
<keyword evidence="5" id="KW-0378">Hydrolase</keyword>
<evidence type="ECO:0000313" key="10">
    <source>
        <dbReference type="Proteomes" id="UP000008066"/>
    </source>
</evidence>
<dbReference type="NCBIfam" id="TIGR00856">
    <property type="entry name" value="pyrC_dimer"/>
    <property type="match status" value="1"/>
</dbReference>
<dbReference type="InterPro" id="IPR006680">
    <property type="entry name" value="Amidohydro-rel"/>
</dbReference>
<dbReference type="PIRSF" id="PIRSF001237">
    <property type="entry name" value="DHOdimr"/>
    <property type="match status" value="1"/>
</dbReference>
<dbReference type="OMA" id="TLHHISM"/>
<dbReference type="PANTHER" id="PTHR43137">
    <property type="entry name" value="DIHYDROOROTASE"/>
    <property type="match status" value="1"/>
</dbReference>
<accession>G0SED9</accession>
<dbReference type="GO" id="GO:0044205">
    <property type="term" value="P:'de novo' UMP biosynthetic process"/>
    <property type="evidence" value="ECO:0007669"/>
    <property type="project" value="UniProtKB-UniPathway"/>
</dbReference>
<evidence type="ECO:0000256" key="5">
    <source>
        <dbReference type="ARBA" id="ARBA00022801"/>
    </source>
</evidence>
<dbReference type="UniPathway" id="UPA00070">
    <property type="reaction ID" value="UER00117"/>
</dbReference>
<keyword evidence="4" id="KW-0479">Metal-binding</keyword>
<dbReference type="HOGENOM" id="CLU_041558_0_0_1"/>
<evidence type="ECO:0000256" key="3">
    <source>
        <dbReference type="ARBA" id="ARBA00012860"/>
    </source>
</evidence>
<dbReference type="InterPro" id="IPR004721">
    <property type="entry name" value="DHOdimr"/>
</dbReference>
<proteinExistence type="inferred from homology"/>
<dbReference type="PROSITE" id="PS00483">
    <property type="entry name" value="DIHYDROOROTASE_2"/>
    <property type="match status" value="1"/>
</dbReference>
<dbReference type="OrthoDB" id="1670005at2759"/>
<dbReference type="AlphaFoldDB" id="G0SED9"/>
<dbReference type="Gene3D" id="3.20.20.140">
    <property type="entry name" value="Metal-dependent hydrolases"/>
    <property type="match status" value="1"/>
</dbReference>
<dbReference type="RefSeq" id="XP_006696647.1">
    <property type="nucleotide sequence ID" value="XM_006696584.1"/>
</dbReference>
<gene>
    <name evidence="9" type="ORF">CTHT_0063400</name>
</gene>
<keyword evidence="10" id="KW-1185">Reference proteome</keyword>
<protein>
    <recommendedName>
        <fullName evidence="3">dihydroorotase</fullName>
        <ecNumber evidence="3">3.5.2.3</ecNumber>
    </recommendedName>
</protein>
<dbReference type="HAMAP" id="MF_00219">
    <property type="entry name" value="PyrC_classII"/>
    <property type="match status" value="1"/>
</dbReference>
<dbReference type="EC" id="3.5.2.3" evidence="3"/>
<sequence>MPLKDTYILPAAADMHVHLRNAPGPIAALVAPTIRPAGIDTVFVMPNLAPKPVTSVDEAVEYKKALERYAPDVGYLMSLYLHESVTVEDIRRAKQNGVYGVKVYPRGATTNSQWGVISLDQFDPILRAMEEEGIVLNLHGEVPSDAASGVTCMNAEEKFLPVLKELAGKYPRLKIVLEHCTTKKAVETVRGLGENVAGTITAHHLSLLVDDWSANVHHYCKPSAKTPEDRRALLEAVVTSNGKFFLGTDSAPHDITAKKGKGNHAAGVFTQPFALGYVLHSLELALQRGDLTPAQITDEALAGFFSDYGRKFYGLPPATRKIKLIRDAAQIPESLKGENGTEIVPFLAGGRIWGVEWL</sequence>
<dbReference type="GO" id="GO:0005737">
    <property type="term" value="C:cytoplasm"/>
    <property type="evidence" value="ECO:0007669"/>
    <property type="project" value="TreeGrafter"/>
</dbReference>
<dbReference type="GO" id="GO:0046872">
    <property type="term" value="F:metal ion binding"/>
    <property type="evidence" value="ECO:0007669"/>
    <property type="project" value="UniProtKB-KW"/>
</dbReference>
<dbReference type="GO" id="GO:0006207">
    <property type="term" value="P:'de novo' pyrimidine nucleobase biosynthetic process"/>
    <property type="evidence" value="ECO:0007669"/>
    <property type="project" value="TreeGrafter"/>
</dbReference>
<evidence type="ECO:0000256" key="2">
    <source>
        <dbReference type="ARBA" id="ARBA00005631"/>
    </source>
</evidence>
<comment type="similarity">
    <text evidence="2">Belongs to the metallo-dependent hydrolases superfamily. DHOase family. Class II DHOase subfamily.</text>
</comment>
<organism evidence="10">
    <name type="scientific">Chaetomium thermophilum (strain DSM 1495 / CBS 144.50 / IMI 039719)</name>
    <name type="common">Thermochaetoides thermophila</name>
    <dbReference type="NCBI Taxonomy" id="759272"/>
    <lineage>
        <taxon>Eukaryota</taxon>
        <taxon>Fungi</taxon>
        <taxon>Dikarya</taxon>
        <taxon>Ascomycota</taxon>
        <taxon>Pezizomycotina</taxon>
        <taxon>Sordariomycetes</taxon>
        <taxon>Sordariomycetidae</taxon>
        <taxon>Sordariales</taxon>
        <taxon>Chaetomiaceae</taxon>
        <taxon>Thermochaetoides</taxon>
    </lineage>
</organism>
<dbReference type="STRING" id="759272.G0SED9"/>
<dbReference type="Proteomes" id="UP000008066">
    <property type="component" value="Unassembled WGS sequence"/>
</dbReference>
<evidence type="ECO:0000259" key="8">
    <source>
        <dbReference type="Pfam" id="PF04909"/>
    </source>
</evidence>
<feature type="domain" description="Amidohydrolase-related" evidence="8">
    <location>
        <begin position="82"/>
        <end position="180"/>
    </location>
</feature>
<dbReference type="EMBL" id="GL988046">
    <property type="protein sequence ID" value="EGS18316.1"/>
    <property type="molecule type" value="Genomic_DNA"/>
</dbReference>
<evidence type="ECO:0000313" key="9">
    <source>
        <dbReference type="EMBL" id="EGS18316.1"/>
    </source>
</evidence>
<dbReference type="PANTHER" id="PTHR43137:SF1">
    <property type="entry name" value="DIHYDROOROTASE"/>
    <property type="match status" value="1"/>
</dbReference>
<dbReference type="InterPro" id="IPR002195">
    <property type="entry name" value="Dihydroorotase_CS"/>
</dbReference>
<keyword evidence="6" id="KW-0862">Zinc</keyword>
<dbReference type="GeneID" id="18260378"/>
<dbReference type="InterPro" id="IPR032466">
    <property type="entry name" value="Metal_Hydrolase"/>
</dbReference>
<evidence type="ECO:0000256" key="6">
    <source>
        <dbReference type="ARBA" id="ARBA00022833"/>
    </source>
</evidence>
<name>G0SED9_CHATD</name>
<evidence type="ECO:0000256" key="7">
    <source>
        <dbReference type="ARBA" id="ARBA00022975"/>
    </source>
</evidence>
<dbReference type="GO" id="GO:0004151">
    <property type="term" value="F:dihydroorotase activity"/>
    <property type="evidence" value="ECO:0007669"/>
    <property type="project" value="UniProtKB-EC"/>
</dbReference>
<reference evidence="9 10" key="1">
    <citation type="journal article" date="2011" name="Cell">
        <title>Insight into structure and assembly of the nuclear pore complex by utilizing the genome of a eukaryotic thermophile.</title>
        <authorList>
            <person name="Amlacher S."/>
            <person name="Sarges P."/>
            <person name="Flemming D."/>
            <person name="van Noort V."/>
            <person name="Kunze R."/>
            <person name="Devos D.P."/>
            <person name="Arumugam M."/>
            <person name="Bork P."/>
            <person name="Hurt E."/>
        </authorList>
    </citation>
    <scope>NUCLEOTIDE SEQUENCE [LARGE SCALE GENOMIC DNA]</scope>
    <source>
        <strain evidence="10">DSM 1495 / CBS 144.50 / IMI 039719</strain>
    </source>
</reference>